<dbReference type="PANTHER" id="PTHR11550">
    <property type="entry name" value="CTP SYNTHASE"/>
    <property type="match status" value="1"/>
</dbReference>
<evidence type="ECO:0000256" key="1">
    <source>
        <dbReference type="ARBA" id="ARBA00005171"/>
    </source>
</evidence>
<dbReference type="GO" id="GO:0005737">
    <property type="term" value="C:cytoplasm"/>
    <property type="evidence" value="ECO:0007669"/>
    <property type="project" value="TreeGrafter"/>
</dbReference>
<dbReference type="InterPro" id="IPR017456">
    <property type="entry name" value="CTP_synthase_N"/>
</dbReference>
<dbReference type="GO" id="GO:0019856">
    <property type="term" value="P:pyrimidine nucleobase biosynthetic process"/>
    <property type="evidence" value="ECO:0007669"/>
    <property type="project" value="TreeGrafter"/>
</dbReference>
<dbReference type="InterPro" id="IPR027417">
    <property type="entry name" value="P-loop_NTPase"/>
</dbReference>
<evidence type="ECO:0000256" key="6">
    <source>
        <dbReference type="ARBA" id="ARBA00022962"/>
    </source>
</evidence>
<dbReference type="SUPFAM" id="SSF52317">
    <property type="entry name" value="Class I glutamine amidotransferase-like"/>
    <property type="match status" value="1"/>
</dbReference>
<evidence type="ECO:0000259" key="11">
    <source>
        <dbReference type="Pfam" id="PF06418"/>
    </source>
</evidence>
<dbReference type="InterPro" id="IPR004468">
    <property type="entry name" value="CTP_synthase"/>
</dbReference>
<reference evidence="12" key="1">
    <citation type="submission" date="2021-06" db="EMBL/GenBank/DDBJ databases">
        <authorList>
            <person name="Kallberg Y."/>
            <person name="Tangrot J."/>
            <person name="Rosling A."/>
        </authorList>
    </citation>
    <scope>NUCLEOTIDE SEQUENCE</scope>
    <source>
        <strain evidence="12">FL130A</strain>
    </source>
</reference>
<dbReference type="GO" id="GO:0003883">
    <property type="term" value="F:CTP synthase activity"/>
    <property type="evidence" value="ECO:0007669"/>
    <property type="project" value="UniProtKB-UniRule"/>
</dbReference>
<dbReference type="Gene3D" id="3.40.50.300">
    <property type="entry name" value="P-loop containing nucleotide triphosphate hydrolases"/>
    <property type="match status" value="1"/>
</dbReference>
<keyword evidence="5 9" id="KW-0067">ATP-binding</keyword>
<gene>
    <name evidence="12" type="ORF">ALEPTO_LOCUS4372</name>
</gene>
<evidence type="ECO:0000256" key="8">
    <source>
        <dbReference type="ARBA" id="ARBA00047781"/>
    </source>
</evidence>
<dbReference type="Pfam" id="PF00117">
    <property type="entry name" value="GATase"/>
    <property type="match status" value="1"/>
</dbReference>
<evidence type="ECO:0000256" key="3">
    <source>
        <dbReference type="ARBA" id="ARBA00022598"/>
    </source>
</evidence>
<keyword evidence="6 9" id="KW-0315">Glutamine amidotransferase</keyword>
<keyword evidence="7 9" id="KW-0665">Pyrimidine biosynthesis</keyword>
<dbReference type="InterPro" id="IPR029062">
    <property type="entry name" value="Class_I_gatase-like"/>
</dbReference>
<comment type="similarity">
    <text evidence="2 9">Belongs to the CTP synthase family.</text>
</comment>
<dbReference type="AlphaFoldDB" id="A0A9N9A5U7"/>
<evidence type="ECO:0000313" key="12">
    <source>
        <dbReference type="EMBL" id="CAG8519139.1"/>
    </source>
</evidence>
<comment type="catalytic activity">
    <reaction evidence="8 9">
        <text>UTP + L-glutamine + ATP + H2O = CTP + L-glutamate + ADP + phosphate + 2 H(+)</text>
        <dbReference type="Rhea" id="RHEA:26426"/>
        <dbReference type="ChEBI" id="CHEBI:15377"/>
        <dbReference type="ChEBI" id="CHEBI:15378"/>
        <dbReference type="ChEBI" id="CHEBI:29985"/>
        <dbReference type="ChEBI" id="CHEBI:30616"/>
        <dbReference type="ChEBI" id="CHEBI:37563"/>
        <dbReference type="ChEBI" id="CHEBI:43474"/>
        <dbReference type="ChEBI" id="CHEBI:46398"/>
        <dbReference type="ChEBI" id="CHEBI:58359"/>
        <dbReference type="ChEBI" id="CHEBI:456216"/>
        <dbReference type="EC" id="6.3.4.2"/>
    </reaction>
</comment>
<dbReference type="GO" id="GO:0097268">
    <property type="term" value="C:cytoophidium"/>
    <property type="evidence" value="ECO:0007669"/>
    <property type="project" value="TreeGrafter"/>
</dbReference>
<dbReference type="InterPro" id="IPR033828">
    <property type="entry name" value="GATase1_CTP_Synthase"/>
</dbReference>
<evidence type="ECO:0000259" key="10">
    <source>
        <dbReference type="Pfam" id="PF00117"/>
    </source>
</evidence>
<dbReference type="PANTHER" id="PTHR11550:SF0">
    <property type="entry name" value="CTP SYNTHASE-RELATED"/>
    <property type="match status" value="1"/>
</dbReference>
<comment type="pathway">
    <text evidence="1 9">Pyrimidine metabolism; CTP biosynthesis via de novo pathway; CTP from UDP: step 2/2.</text>
</comment>
<accession>A0A9N9A5U7</accession>
<dbReference type="CDD" id="cd01746">
    <property type="entry name" value="GATase1_CTP_Synthase"/>
    <property type="match status" value="1"/>
</dbReference>
<proteinExistence type="inferred from homology"/>
<comment type="caution">
    <text evidence="12">The sequence shown here is derived from an EMBL/GenBank/DDBJ whole genome shotgun (WGS) entry which is preliminary data.</text>
</comment>
<dbReference type="InterPro" id="IPR017926">
    <property type="entry name" value="GATASE"/>
</dbReference>
<comment type="function">
    <text evidence="9">Catalyzes the ATP-dependent amination of UTP to CTP with either L-glutamine or ammonia as the source of nitrogen.</text>
</comment>
<dbReference type="GO" id="GO:0042802">
    <property type="term" value="F:identical protein binding"/>
    <property type="evidence" value="ECO:0007669"/>
    <property type="project" value="TreeGrafter"/>
</dbReference>
<keyword evidence="3 9" id="KW-0436">Ligase</keyword>
<evidence type="ECO:0000313" key="13">
    <source>
        <dbReference type="Proteomes" id="UP000789508"/>
    </source>
</evidence>
<evidence type="ECO:0000256" key="4">
    <source>
        <dbReference type="ARBA" id="ARBA00022741"/>
    </source>
</evidence>
<organism evidence="12 13">
    <name type="scientific">Ambispora leptoticha</name>
    <dbReference type="NCBI Taxonomy" id="144679"/>
    <lineage>
        <taxon>Eukaryota</taxon>
        <taxon>Fungi</taxon>
        <taxon>Fungi incertae sedis</taxon>
        <taxon>Mucoromycota</taxon>
        <taxon>Glomeromycotina</taxon>
        <taxon>Glomeromycetes</taxon>
        <taxon>Archaeosporales</taxon>
        <taxon>Ambisporaceae</taxon>
        <taxon>Ambispora</taxon>
    </lineage>
</organism>
<feature type="domain" description="Glutamine amidotransferase" evidence="10">
    <location>
        <begin position="306"/>
        <end position="538"/>
    </location>
</feature>
<evidence type="ECO:0000256" key="9">
    <source>
        <dbReference type="RuleBase" id="RU810713"/>
    </source>
</evidence>
<dbReference type="Proteomes" id="UP000789508">
    <property type="component" value="Unassembled WGS sequence"/>
</dbReference>
<name>A0A9N9A5U7_9GLOM</name>
<evidence type="ECO:0000256" key="7">
    <source>
        <dbReference type="ARBA" id="ARBA00022975"/>
    </source>
</evidence>
<dbReference type="EMBL" id="CAJVPS010000995">
    <property type="protein sequence ID" value="CAG8519139.1"/>
    <property type="molecule type" value="Genomic_DNA"/>
</dbReference>
<dbReference type="NCBIfam" id="NF003792">
    <property type="entry name" value="PRK05380.1"/>
    <property type="match status" value="1"/>
</dbReference>
<protein>
    <recommendedName>
        <fullName evidence="9">CTP synthase</fullName>
        <ecNumber evidence="9">6.3.4.2</ecNumber>
    </recommendedName>
    <alternativeName>
        <fullName evidence="9">UTP--ammonia ligase</fullName>
    </alternativeName>
</protein>
<keyword evidence="4 9" id="KW-0547">Nucleotide-binding</keyword>
<dbReference type="EC" id="6.3.4.2" evidence="9"/>
<keyword evidence="13" id="KW-1185">Reference proteome</keyword>
<dbReference type="Pfam" id="PF06418">
    <property type="entry name" value="CTP_synth_N"/>
    <property type="match status" value="1"/>
</dbReference>
<dbReference type="OrthoDB" id="1739076at2759"/>
<dbReference type="GO" id="GO:0005524">
    <property type="term" value="F:ATP binding"/>
    <property type="evidence" value="ECO:0007669"/>
    <property type="project" value="UniProtKB-KW"/>
</dbReference>
<feature type="domain" description="CTP synthase N-terminal" evidence="11">
    <location>
        <begin position="3"/>
        <end position="259"/>
    </location>
</feature>
<sequence length="557" mass="62696">MTKYIFFTYGIIAGYQKGLLAASTALLLKSLGLKVTAARIDPFIQLDGRNLDPGYNYLLEDGGIAVEELGNYERFLDTNLDISQYITSGQVFNGLVEKERAGEFLGRSVLLVGDGTDKMQEFIEKAAIGSDICVFELGAEIDLPDTQTWLEAIDEFQDKVGVENVAFVHVVPLLALPNSSVATITKPAFDSHRSLITNGTTPDLIACICSGELTEAIREKICFEPTKVIPIYAVPTSYHLPFLLERENVLEFLTKRLRLDLIDIDPKQLIIENESLGKWKNVIQDYNNATKFVTIAIIGKFKNQQDLHHSISQALEHASIACGRKLILKWIEATHLEPQSEINTPHQYREALDTLFSANGILVPDGFAHYGIDGILLAAKSAREREIPFLGISLGFLASVMEFARNVCGLTDANSEELDKTTTHKVFIKDNEVLGRHHTNFLDVSECWSKIRRLYEISNNPQSDIKIISERHHHRYKLNIEYLQFLEDAGLIFVGSNETAERMEIFELKDHPFYAGTQFHPEYKSRPFNPSPVFLGFVLASSGLSIQWYMEKQSRSK</sequence>
<evidence type="ECO:0000256" key="5">
    <source>
        <dbReference type="ARBA" id="ARBA00022840"/>
    </source>
</evidence>
<dbReference type="SUPFAM" id="SSF52540">
    <property type="entry name" value="P-loop containing nucleoside triphosphate hydrolases"/>
    <property type="match status" value="1"/>
</dbReference>
<dbReference type="PROSITE" id="PS51273">
    <property type="entry name" value="GATASE_TYPE_1"/>
    <property type="match status" value="1"/>
</dbReference>
<dbReference type="GO" id="GO:0044210">
    <property type="term" value="P:'de novo' CTP biosynthetic process"/>
    <property type="evidence" value="ECO:0007669"/>
    <property type="project" value="UniProtKB-UniRule"/>
</dbReference>
<evidence type="ECO:0000256" key="2">
    <source>
        <dbReference type="ARBA" id="ARBA00007533"/>
    </source>
</evidence>
<dbReference type="Gene3D" id="3.40.50.880">
    <property type="match status" value="1"/>
</dbReference>